<dbReference type="InterPro" id="IPR000219">
    <property type="entry name" value="DH_dom"/>
</dbReference>
<evidence type="ECO:0000313" key="4">
    <source>
        <dbReference type="Proteomes" id="UP000287166"/>
    </source>
</evidence>
<feature type="domain" description="DH" evidence="2">
    <location>
        <begin position="1542"/>
        <end position="1734"/>
    </location>
</feature>
<feature type="region of interest" description="Disordered" evidence="1">
    <location>
        <begin position="1793"/>
        <end position="1815"/>
    </location>
</feature>
<feature type="region of interest" description="Disordered" evidence="1">
    <location>
        <begin position="1121"/>
        <end position="1147"/>
    </location>
</feature>
<feature type="region of interest" description="Disordered" evidence="1">
    <location>
        <begin position="1159"/>
        <end position="1191"/>
    </location>
</feature>
<feature type="compositionally biased region" description="Basic and acidic residues" evidence="1">
    <location>
        <begin position="776"/>
        <end position="799"/>
    </location>
</feature>
<feature type="compositionally biased region" description="Polar residues" evidence="1">
    <location>
        <begin position="851"/>
        <end position="873"/>
    </location>
</feature>
<dbReference type="Proteomes" id="UP000287166">
    <property type="component" value="Unassembled WGS sequence"/>
</dbReference>
<dbReference type="SMART" id="SM00325">
    <property type="entry name" value="RhoGEF"/>
    <property type="match status" value="1"/>
</dbReference>
<organism evidence="3 4">
    <name type="scientific">Sparassis crispa</name>
    <dbReference type="NCBI Taxonomy" id="139825"/>
    <lineage>
        <taxon>Eukaryota</taxon>
        <taxon>Fungi</taxon>
        <taxon>Dikarya</taxon>
        <taxon>Basidiomycota</taxon>
        <taxon>Agaricomycotina</taxon>
        <taxon>Agaricomycetes</taxon>
        <taxon>Polyporales</taxon>
        <taxon>Sparassidaceae</taxon>
        <taxon>Sparassis</taxon>
    </lineage>
</organism>
<dbReference type="GO" id="GO:0005085">
    <property type="term" value="F:guanyl-nucleotide exchange factor activity"/>
    <property type="evidence" value="ECO:0007669"/>
    <property type="project" value="InterPro"/>
</dbReference>
<proteinExistence type="predicted"/>
<dbReference type="GeneID" id="38782734"/>
<dbReference type="PROSITE" id="PS50010">
    <property type="entry name" value="DH_2"/>
    <property type="match status" value="1"/>
</dbReference>
<feature type="compositionally biased region" description="Low complexity" evidence="1">
    <location>
        <begin position="1260"/>
        <end position="1272"/>
    </location>
</feature>
<dbReference type="Gene3D" id="1.20.900.10">
    <property type="entry name" value="Dbl homology (DH) domain"/>
    <property type="match status" value="1"/>
</dbReference>
<feature type="compositionally biased region" description="Low complexity" evidence="1">
    <location>
        <begin position="894"/>
        <end position="903"/>
    </location>
</feature>
<evidence type="ECO:0000259" key="2">
    <source>
        <dbReference type="PROSITE" id="PS50010"/>
    </source>
</evidence>
<feature type="region of interest" description="Disordered" evidence="1">
    <location>
        <begin position="1459"/>
        <end position="1479"/>
    </location>
</feature>
<dbReference type="EMBL" id="BFAD01000008">
    <property type="protein sequence ID" value="GBE85817.1"/>
    <property type="molecule type" value="Genomic_DNA"/>
</dbReference>
<dbReference type="InParanoid" id="A0A401GUB4"/>
<dbReference type="GO" id="GO:0005737">
    <property type="term" value="C:cytoplasm"/>
    <property type="evidence" value="ECO:0007669"/>
    <property type="project" value="TreeGrafter"/>
</dbReference>
<dbReference type="PANTHER" id="PTHR12673:SF159">
    <property type="entry name" value="LD03170P"/>
    <property type="match status" value="1"/>
</dbReference>
<dbReference type="InterPro" id="IPR051092">
    <property type="entry name" value="FYVE_RhoGEF_PH"/>
</dbReference>
<dbReference type="Pfam" id="PF00621">
    <property type="entry name" value="RhoGEF"/>
    <property type="match status" value="1"/>
</dbReference>
<name>A0A401GUB4_9APHY</name>
<gene>
    <name evidence="3" type="ORF">SCP_0803390</name>
</gene>
<dbReference type="RefSeq" id="XP_027616730.1">
    <property type="nucleotide sequence ID" value="XM_027760929.1"/>
</dbReference>
<feature type="region of interest" description="Disordered" evidence="1">
    <location>
        <begin position="1257"/>
        <end position="1337"/>
    </location>
</feature>
<feature type="compositionally biased region" description="Low complexity" evidence="1">
    <location>
        <begin position="722"/>
        <end position="743"/>
    </location>
</feature>
<dbReference type="SUPFAM" id="SSF48065">
    <property type="entry name" value="DBL homology domain (DH-domain)"/>
    <property type="match status" value="1"/>
</dbReference>
<evidence type="ECO:0000313" key="3">
    <source>
        <dbReference type="EMBL" id="GBE85817.1"/>
    </source>
</evidence>
<comment type="caution">
    <text evidence="3">The sequence shown here is derived from an EMBL/GenBank/DDBJ whole genome shotgun (WGS) entry which is preliminary data.</text>
</comment>
<feature type="region of interest" description="Disordered" evidence="1">
    <location>
        <begin position="688"/>
        <end position="760"/>
    </location>
</feature>
<keyword evidence="4" id="KW-1185">Reference proteome</keyword>
<feature type="compositionally biased region" description="Polar residues" evidence="1">
    <location>
        <begin position="1291"/>
        <end position="1318"/>
    </location>
</feature>
<feature type="compositionally biased region" description="Low complexity" evidence="1">
    <location>
        <begin position="828"/>
        <end position="843"/>
    </location>
</feature>
<reference evidence="3 4" key="1">
    <citation type="journal article" date="2018" name="Sci. Rep.">
        <title>Genome sequence of the cauliflower mushroom Sparassis crispa (Hanabiratake) and its association with beneficial usage.</title>
        <authorList>
            <person name="Kiyama R."/>
            <person name="Furutani Y."/>
            <person name="Kawaguchi K."/>
            <person name="Nakanishi T."/>
        </authorList>
    </citation>
    <scope>NUCLEOTIDE SEQUENCE [LARGE SCALE GENOMIC DNA]</scope>
</reference>
<dbReference type="PANTHER" id="PTHR12673">
    <property type="entry name" value="FACIOGENITAL DYSPLASIA PROTEIN"/>
    <property type="match status" value="1"/>
</dbReference>
<accession>A0A401GUB4</accession>
<feature type="compositionally biased region" description="Basic and acidic residues" evidence="1">
    <location>
        <begin position="744"/>
        <end position="759"/>
    </location>
</feature>
<feature type="compositionally biased region" description="Basic and acidic residues" evidence="1">
    <location>
        <begin position="1468"/>
        <end position="1479"/>
    </location>
</feature>
<protein>
    <recommendedName>
        <fullName evidence="2">DH domain-containing protein</fullName>
    </recommendedName>
</protein>
<dbReference type="STRING" id="139825.A0A401GUB4"/>
<feature type="region of interest" description="Disordered" evidence="1">
    <location>
        <begin position="776"/>
        <end position="1103"/>
    </location>
</feature>
<feature type="compositionally biased region" description="Polar residues" evidence="1">
    <location>
        <begin position="987"/>
        <end position="997"/>
    </location>
</feature>
<dbReference type="OrthoDB" id="1716625at2759"/>
<sequence>MVPEVMSAKTVRRAVFEGGIAAEIQLGYEISQAKSFTLSGDGTSHRHTNYESRHIALQTPTYTDSIGSTSTTAPKNRLVGVDSSVDHTSENQFAGWLTKFDGLSTTFNRSSLARRTESTLELEDFAVKAKGMAGDHATDQKKQYRIFKAWKDDTIRMMLAHKFLEKQPSQTLSDFLARSMDLTVMAAGGEAKWNELSHDEQVSLNLAKMKEEYLQLGEKRFGNLPAEEKRGFELFLWLGCCMHKDLNSVKGGNITMSGVWQKNGLTPPMLLANKDNAATLRGISQPSTSAEIRAMDVSAHGGVKLASLAGAIFNHKDNKKGQQDTQLYYFRQIVGHTTIFPDTSNTRYQTYCAAAEELLVHRLEYVHFLKVIRDKKDKPGFNHMEQNVYDGLHDIPTLTELAVLALYSQAVTRPYMRVARIRQNGLKLGPLHAQLKMFVKLLIDDPELVLSSEATFHSGAMDQKEWDRPEAVAAVHELSSQLPYLKVAFVAFLEGALITWERFTEEFTPGGAIDQATSEELDEAWMFSTNDDNEGALGGLRLWKRRNPNGTQAYFNAQKKHDHNDTANFMTAMLTEEDHQHIRREARILDESKHEAICRKQQVDHDIQVAAATAQQCEEKEKKHKAKIATIKATPLIFADTELEKLKKTQLEAQLAVYRLNDPEVPLKSKVGLEARVSDFSRQHDITSETLSSAGHTPRGHLADSPYEEHRPSPSQFDRISRLVSRSPSGSSSVSLHRSNSKGSKSDKGKEDVDKRRSQFADIPLLEMQLIPSLRDTVDRMTHPPKPVVRDAEDREGWSKEANASGVLRKPRQPAPGRSPSVPPKYLSPSQTPSFTSTSTFSTLGRAAMSPSRTVSPRLASASSPNPTGTPRATLSVEEASQPILRSALRTNQSSTATSSSSAIVQSRRKSLRTVKPMVSKSPNTFVTRDFDQPPTTSTISKAGSRPRTGEEALPQDRSKSLLPVPKSKAKSNPNTPQDTKKFPSFATPQSTNVTTFSPRLSPLPPSNLPRPAFSSASANDSGSDLERRLGPIRASKVAVSTTNAIPSSSESESDGEAAKTMNPVRSPISNWKSGILARDRWRPSSPSHWQGQHPRPSAVHERSPIGLGLQLSSQIQAAQGSVAVESEAEDGASVYEDSDATQGPRRDALEQYGDEDASVYDDDAAGNDAHASPEDFHSTPVQEYADSRDEALTRKQAALVGIVDNLRVDYRTHTSYGRNSIRNSGLSNYAYAEGLAITISDDSSVRAVQTLPVAKRQRTQQAAQQKWAIPSSSPPVVPRKPSSRSRQSRYLPQSASPSEEIRQYTTGSRSISQNSTTRRSRHEGAFVPTDDPKANWHGQDEHVSWIGDEGLVNTADGEVDMLTDREDVAERERAAFGIPASLSYGANSSSQGSPSEREVQTLQCRNVTNGRASTSSGDDSWKVRYREDELSRGAEALFERLTVHDNGRSNYHGDMMTTPQAPVQETPHSRTDLRSGDDRVRSNSVDLISITVTSSAPSIYEEGPSEDQASLPAPTATSWRSMLQPSTYDSLAAYYGPTEMRRQQLVYELFTTEQDFVKHMRTVIPSFILPLRRRDSRAWLDGVPEKVAKLFDWLEDIVNFHSGISRALRNATNLWASGAIVERVAEPLRKHMSGLEVYQPYLMRVDEVREMVADCVRDSGNVFGEYVQMWEREGAHEGTTLQHLLERPINRVLVYPETFQRLLELTPRRHPDHFCTLSLLCLTKTMIHVLDEVRIREEEYEFVKDMASRLEGLGSPAALARRERRLLHHGELHWVLSRDVLNHEINSLKLPSKDGAGRLALPNEKTPDGSQRTSRLASAIHNWHVRQGSVGSTASSTSSLRSYGTVSDASIAIASVAGDSHRTLHALRSPVGGEIPSGQRRKERQDKLPNVLPVQAFIFADLLLLATHATAQSVRTPSDRAENKWRLLDDTGIARVVSITMEHEDGGHGRVVILDLFPMGIDQINSGGIPHSNQPVEMRLIIPPSTEDSEGLWLKALDGTCRSTIHSISFPPLSGTTHGTNVDLELDTRQSVMAIMSSGLPMPKSPSMQLEHAAAYKNEPTQQEREERGWWSLRFQQVLREMQRQDQNIIRPPDARGKYSLA</sequence>
<evidence type="ECO:0000256" key="1">
    <source>
        <dbReference type="SAM" id="MobiDB-lite"/>
    </source>
</evidence>
<dbReference type="InterPro" id="IPR035899">
    <property type="entry name" value="DBL_dom_sf"/>
</dbReference>
<feature type="compositionally biased region" description="Basic and acidic residues" evidence="1">
    <location>
        <begin position="948"/>
        <end position="960"/>
    </location>
</feature>